<keyword evidence="1" id="KW-0862">Zinc</keyword>
<proteinExistence type="predicted"/>
<dbReference type="OrthoDB" id="6055909at2759"/>
<feature type="chain" id="PRO_5035901149" description="B box-type domain-containing protein" evidence="3">
    <location>
        <begin position="20"/>
        <end position="603"/>
    </location>
</feature>
<dbReference type="InterPro" id="IPR047153">
    <property type="entry name" value="TRIM45/56/19-like"/>
</dbReference>
<comment type="caution">
    <text evidence="5">The sequence shown here is derived from an EMBL/GenBank/DDBJ whole genome shotgun (WGS) entry which is preliminary data.</text>
</comment>
<evidence type="ECO:0000256" key="2">
    <source>
        <dbReference type="SAM" id="Coils"/>
    </source>
</evidence>
<keyword evidence="3" id="KW-0732">Signal</keyword>
<dbReference type="PANTHER" id="PTHR25462">
    <property type="entry name" value="BONUS, ISOFORM C-RELATED"/>
    <property type="match status" value="1"/>
</dbReference>
<dbReference type="SUPFAM" id="SSF63829">
    <property type="entry name" value="Calcium-dependent phosphotriesterase"/>
    <property type="match status" value="1"/>
</dbReference>
<keyword evidence="1" id="KW-0863">Zinc-finger</keyword>
<dbReference type="GO" id="GO:0008270">
    <property type="term" value="F:zinc ion binding"/>
    <property type="evidence" value="ECO:0007669"/>
    <property type="project" value="UniProtKB-KW"/>
</dbReference>
<dbReference type="PROSITE" id="PS50119">
    <property type="entry name" value="ZF_BBOX"/>
    <property type="match status" value="1"/>
</dbReference>
<dbReference type="Pfam" id="PF22586">
    <property type="entry name" value="ANCHR-like_BBOX"/>
    <property type="match status" value="1"/>
</dbReference>
<dbReference type="CDD" id="cd19776">
    <property type="entry name" value="Bbox2_TRIM25_C-IV"/>
    <property type="match status" value="1"/>
</dbReference>
<evidence type="ECO:0000313" key="5">
    <source>
        <dbReference type="EMBL" id="CAG2189753.1"/>
    </source>
</evidence>
<evidence type="ECO:0000259" key="4">
    <source>
        <dbReference type="PROSITE" id="PS50119"/>
    </source>
</evidence>
<dbReference type="Proteomes" id="UP000683360">
    <property type="component" value="Unassembled WGS sequence"/>
</dbReference>
<protein>
    <recommendedName>
        <fullName evidence="4">B box-type domain-containing protein</fullName>
    </recommendedName>
</protein>
<dbReference type="CDD" id="cd19757">
    <property type="entry name" value="Bbox1"/>
    <property type="match status" value="1"/>
</dbReference>
<sequence>MSTTYLLVICLISVEPLVILDILLSSSNSKHSYQGKIHTMASPNKDFCILCKEDNVTNDAVTWCTECEVFLCVDCEKYHNRSRVSKDHKTISTENYHELPSFIKETSNLCTVHDRKFELYCSFHACACCVHCVTDQHQTCQTIKQFSEILKQVKSSAAVPLLEKDLNDLKENIDKIVEYLRNRISTNTKQKTEVIQTIQSMRQSIDNNLNQLEQQLLQDLEIQHSKLKSEMETLLHEVDKRAIKIRKLQNEFSNMTKNATELQTYVGLKEIEKMTTIEANYIEDLKRGSDLNERNLLVITSPILASILHDVKSFGEITVDTRPCNVKANTRRKDQAQYLIPVPTIDQIKPSFSKILSVPTGKRFRFVDCCILPNGNIIALGIADDKGHSYNLEVLTNDGTFIQIVSFQEEPDSVCFVKNGTVAVSFYKSCAMALVDIDQRKVIRNFKFSHPCGDVSSDGQVMVIAKPTTQNVIVMNLQDYSKKKLRGINLHNISLVMGNIYGTNVINNTVSCYKLSGEMLWTFELKDLEAPLGIALDKNGFIFVACRESNKIVVVSPDGISNRTILNHDNGIEAPSTVEIDMKSGIMLVTSRAAGKDALLFKL</sequence>
<feature type="coiled-coil region" evidence="2">
    <location>
        <begin position="195"/>
        <end position="265"/>
    </location>
</feature>
<feature type="domain" description="B box-type" evidence="4">
    <location>
        <begin position="46"/>
        <end position="93"/>
    </location>
</feature>
<dbReference type="Gene3D" id="3.30.160.60">
    <property type="entry name" value="Classic Zinc Finger"/>
    <property type="match status" value="1"/>
</dbReference>
<keyword evidence="6" id="KW-1185">Reference proteome</keyword>
<keyword evidence="2" id="KW-0175">Coiled coil</keyword>
<gene>
    <name evidence="5" type="ORF">MEDL_5103</name>
</gene>
<dbReference type="Gene3D" id="2.120.10.30">
    <property type="entry name" value="TolB, C-terminal domain"/>
    <property type="match status" value="1"/>
</dbReference>
<dbReference type="EMBL" id="CAJPWZ010000303">
    <property type="protein sequence ID" value="CAG2189753.1"/>
    <property type="molecule type" value="Genomic_DNA"/>
</dbReference>
<reference evidence="5" key="1">
    <citation type="submission" date="2021-03" db="EMBL/GenBank/DDBJ databases">
        <authorList>
            <person name="Bekaert M."/>
        </authorList>
    </citation>
    <scope>NUCLEOTIDE SEQUENCE</scope>
</reference>
<dbReference type="PANTHER" id="PTHR25462:SF296">
    <property type="entry name" value="MEIOTIC P26, ISOFORM F"/>
    <property type="match status" value="1"/>
</dbReference>
<feature type="signal peptide" evidence="3">
    <location>
        <begin position="1"/>
        <end position="19"/>
    </location>
</feature>
<dbReference type="AlphaFoldDB" id="A0A8S3Q2B8"/>
<accession>A0A8S3Q2B8</accession>
<dbReference type="InterPro" id="IPR011042">
    <property type="entry name" value="6-blade_b-propeller_TolB-like"/>
</dbReference>
<name>A0A8S3Q2B8_MYTED</name>
<evidence type="ECO:0000313" key="6">
    <source>
        <dbReference type="Proteomes" id="UP000683360"/>
    </source>
</evidence>
<evidence type="ECO:0000256" key="3">
    <source>
        <dbReference type="SAM" id="SignalP"/>
    </source>
</evidence>
<organism evidence="5 6">
    <name type="scientific">Mytilus edulis</name>
    <name type="common">Blue mussel</name>
    <dbReference type="NCBI Taxonomy" id="6550"/>
    <lineage>
        <taxon>Eukaryota</taxon>
        <taxon>Metazoa</taxon>
        <taxon>Spiralia</taxon>
        <taxon>Lophotrochozoa</taxon>
        <taxon>Mollusca</taxon>
        <taxon>Bivalvia</taxon>
        <taxon>Autobranchia</taxon>
        <taxon>Pteriomorphia</taxon>
        <taxon>Mytilida</taxon>
        <taxon>Mytiloidea</taxon>
        <taxon>Mytilidae</taxon>
        <taxon>Mytilinae</taxon>
        <taxon>Mytilus</taxon>
    </lineage>
</organism>
<dbReference type="InterPro" id="IPR000315">
    <property type="entry name" value="Znf_B-box"/>
</dbReference>
<keyword evidence="1" id="KW-0479">Metal-binding</keyword>
<evidence type="ECO:0000256" key="1">
    <source>
        <dbReference type="PROSITE-ProRule" id="PRU00024"/>
    </source>
</evidence>